<evidence type="ECO:0000313" key="1">
    <source>
        <dbReference type="EMBL" id="MFB2838064.1"/>
    </source>
</evidence>
<dbReference type="Proteomes" id="UP001576780">
    <property type="component" value="Unassembled WGS sequence"/>
</dbReference>
<keyword evidence="2" id="KW-1185">Reference proteome</keyword>
<protein>
    <submittedName>
        <fullName evidence="1">Element excision factor XisH family protein</fullName>
    </submittedName>
</protein>
<accession>A0ABV4WSI5</accession>
<organism evidence="1 2">
    <name type="scientific">Floridaenema evergladense BLCC-F167</name>
    <dbReference type="NCBI Taxonomy" id="3153639"/>
    <lineage>
        <taxon>Bacteria</taxon>
        <taxon>Bacillati</taxon>
        <taxon>Cyanobacteriota</taxon>
        <taxon>Cyanophyceae</taxon>
        <taxon>Oscillatoriophycideae</taxon>
        <taxon>Aerosakkonematales</taxon>
        <taxon>Aerosakkonemataceae</taxon>
        <taxon>Floridanema</taxon>
        <taxon>Floridanema evergladense</taxon>
    </lineage>
</organism>
<dbReference type="Gene3D" id="3.40.1350.10">
    <property type="match status" value="1"/>
</dbReference>
<gene>
    <name evidence="1" type="ORF">ACE1CA_26490</name>
</gene>
<name>A0ABV4WSI5_9CYAN</name>
<sequence length="117" mass="13448">ELEYEGDSLYPDFAAEKSIAAIRDKERILVEVKSFLGRSFISDLQSAIGQYIMYQEVVKVQTLDFKLFLAIPADLYHNNFQTPLAQLMLQTTQINLLIFDPIQEAIQQWINSTTTET</sequence>
<comment type="caution">
    <text evidence="1">The sequence shown here is derived from an EMBL/GenBank/DDBJ whole genome shotgun (WGS) entry which is preliminary data.</text>
</comment>
<dbReference type="InterPro" id="IPR011335">
    <property type="entry name" value="Restrct_endonuc-II-like"/>
</dbReference>
<dbReference type="EMBL" id="JBHFNT010000234">
    <property type="protein sequence ID" value="MFB2838064.1"/>
    <property type="molecule type" value="Genomic_DNA"/>
</dbReference>
<feature type="non-terminal residue" evidence="1">
    <location>
        <position position="1"/>
    </location>
</feature>
<dbReference type="InterPro" id="IPR011856">
    <property type="entry name" value="tRNA_endonuc-like_dom_sf"/>
</dbReference>
<dbReference type="RefSeq" id="WP_413280396.1">
    <property type="nucleotide sequence ID" value="NZ_JBHFNT010000234.1"/>
</dbReference>
<evidence type="ECO:0000313" key="2">
    <source>
        <dbReference type="Proteomes" id="UP001576780"/>
    </source>
</evidence>
<reference evidence="1 2" key="1">
    <citation type="submission" date="2024-09" db="EMBL/GenBank/DDBJ databases">
        <title>Floridaenema gen nov. (Aerosakkonemataceae, Aerosakkonematales ord. nov., Cyanobacteria) from benthic tropical and subtropical fresh waters, with the description of four new species.</title>
        <authorList>
            <person name="Moretto J.A."/>
            <person name="Berthold D.E."/>
            <person name="Lefler F.W."/>
            <person name="Huang I.-S."/>
            <person name="Laughinghouse H. IV."/>
        </authorList>
    </citation>
    <scope>NUCLEOTIDE SEQUENCE [LARGE SCALE GENOMIC DNA]</scope>
    <source>
        <strain evidence="1 2">BLCC-F167</strain>
    </source>
</reference>
<dbReference type="InterPro" id="IPR014919">
    <property type="entry name" value="XisH"/>
</dbReference>
<dbReference type="Pfam" id="PF08814">
    <property type="entry name" value="XisH"/>
    <property type="match status" value="1"/>
</dbReference>
<dbReference type="SUPFAM" id="SSF52980">
    <property type="entry name" value="Restriction endonuclease-like"/>
    <property type="match status" value="1"/>
</dbReference>
<proteinExistence type="predicted"/>